<evidence type="ECO:0000313" key="8">
    <source>
        <dbReference type="Proteomes" id="UP001500238"/>
    </source>
</evidence>
<sequence length="126" mass="13713">MPNEDKIARTDLAEDRTDLAEDRTLLANERTFSGWARTATACIGIGLGFSALFKPVEPTWVAKSIATLFILLGIFLVIAAERRARGLHERLTAHHVNGVTTINFRVMAAAISIGAVALIVAIWQLT</sequence>
<accession>A0ABN1HZP6</accession>
<feature type="domain" description="DUF202" evidence="6">
    <location>
        <begin position="23"/>
        <end position="85"/>
    </location>
</feature>
<gene>
    <name evidence="7" type="ORF">GCM10009102_30080</name>
</gene>
<keyword evidence="2 5" id="KW-0812">Transmembrane</keyword>
<proteinExistence type="predicted"/>
<evidence type="ECO:0000259" key="6">
    <source>
        <dbReference type="Pfam" id="PF02656"/>
    </source>
</evidence>
<feature type="transmembrane region" description="Helical" evidence="5">
    <location>
        <begin position="102"/>
        <end position="123"/>
    </location>
</feature>
<evidence type="ECO:0000256" key="3">
    <source>
        <dbReference type="ARBA" id="ARBA00022989"/>
    </source>
</evidence>
<keyword evidence="3 5" id="KW-1133">Transmembrane helix</keyword>
<dbReference type="Pfam" id="PF02656">
    <property type="entry name" value="DUF202"/>
    <property type="match status" value="1"/>
</dbReference>
<organism evidence="7 8">
    <name type="scientific">Sphingomonas insulae</name>
    <dbReference type="NCBI Taxonomy" id="424800"/>
    <lineage>
        <taxon>Bacteria</taxon>
        <taxon>Pseudomonadati</taxon>
        <taxon>Pseudomonadota</taxon>
        <taxon>Alphaproteobacteria</taxon>
        <taxon>Sphingomonadales</taxon>
        <taxon>Sphingomonadaceae</taxon>
        <taxon>Sphingomonas</taxon>
    </lineage>
</organism>
<dbReference type="InterPro" id="IPR003807">
    <property type="entry name" value="DUF202"/>
</dbReference>
<feature type="transmembrane region" description="Helical" evidence="5">
    <location>
        <begin position="34"/>
        <end position="53"/>
    </location>
</feature>
<protein>
    <recommendedName>
        <fullName evidence="6">DUF202 domain-containing protein</fullName>
    </recommendedName>
</protein>
<name>A0ABN1HZP6_9SPHN</name>
<dbReference type="Proteomes" id="UP001500238">
    <property type="component" value="Unassembled WGS sequence"/>
</dbReference>
<reference evidence="7 8" key="1">
    <citation type="journal article" date="2019" name="Int. J. Syst. Evol. Microbiol.">
        <title>The Global Catalogue of Microorganisms (GCM) 10K type strain sequencing project: providing services to taxonomists for standard genome sequencing and annotation.</title>
        <authorList>
            <consortium name="The Broad Institute Genomics Platform"/>
            <consortium name="The Broad Institute Genome Sequencing Center for Infectious Disease"/>
            <person name="Wu L."/>
            <person name="Ma J."/>
        </authorList>
    </citation>
    <scope>NUCLEOTIDE SEQUENCE [LARGE SCALE GENOMIC DNA]</scope>
    <source>
        <strain evidence="7 8">JCM 14603</strain>
    </source>
</reference>
<evidence type="ECO:0000256" key="2">
    <source>
        <dbReference type="ARBA" id="ARBA00022692"/>
    </source>
</evidence>
<evidence type="ECO:0000256" key="1">
    <source>
        <dbReference type="ARBA" id="ARBA00004127"/>
    </source>
</evidence>
<evidence type="ECO:0000313" key="7">
    <source>
        <dbReference type="EMBL" id="GAA0675738.1"/>
    </source>
</evidence>
<keyword evidence="4 5" id="KW-0472">Membrane</keyword>
<keyword evidence="8" id="KW-1185">Reference proteome</keyword>
<evidence type="ECO:0000256" key="4">
    <source>
        <dbReference type="ARBA" id="ARBA00023136"/>
    </source>
</evidence>
<evidence type="ECO:0000256" key="5">
    <source>
        <dbReference type="SAM" id="Phobius"/>
    </source>
</evidence>
<dbReference type="EMBL" id="BAAAES010000011">
    <property type="protein sequence ID" value="GAA0675738.1"/>
    <property type="molecule type" value="Genomic_DNA"/>
</dbReference>
<comment type="subcellular location">
    <subcellularLocation>
        <location evidence="1">Endomembrane system</location>
        <topology evidence="1">Multi-pass membrane protein</topology>
    </subcellularLocation>
</comment>
<feature type="transmembrane region" description="Helical" evidence="5">
    <location>
        <begin position="59"/>
        <end position="81"/>
    </location>
</feature>
<dbReference type="RefSeq" id="WP_163956744.1">
    <property type="nucleotide sequence ID" value="NZ_BAAAES010000011.1"/>
</dbReference>
<comment type="caution">
    <text evidence="7">The sequence shown here is derived from an EMBL/GenBank/DDBJ whole genome shotgun (WGS) entry which is preliminary data.</text>
</comment>